<dbReference type="RefSeq" id="WP_149669051.1">
    <property type="nucleotide sequence ID" value="NZ_VTUZ01000003.1"/>
</dbReference>
<feature type="transmembrane region" description="Helical" evidence="5">
    <location>
        <begin position="135"/>
        <end position="156"/>
    </location>
</feature>
<proteinExistence type="predicted"/>
<feature type="transmembrane region" description="Helical" evidence="5">
    <location>
        <begin position="256"/>
        <end position="274"/>
    </location>
</feature>
<keyword evidence="1 5" id="KW-0812">Transmembrane</keyword>
<comment type="caution">
    <text evidence="7">The sequence shown here is derived from an EMBL/GenBank/DDBJ whole genome shotgun (WGS) entry which is preliminary data.</text>
</comment>
<feature type="transmembrane region" description="Helical" evidence="5">
    <location>
        <begin position="312"/>
        <end position="337"/>
    </location>
</feature>
<evidence type="ECO:0000256" key="5">
    <source>
        <dbReference type="SAM" id="Phobius"/>
    </source>
</evidence>
<dbReference type="PANTHER" id="PTHR11360:SF284">
    <property type="entry name" value="EG:103B4.3 PROTEIN-RELATED"/>
    <property type="match status" value="1"/>
</dbReference>
<feature type="transmembrane region" description="Helical" evidence="5">
    <location>
        <begin position="50"/>
        <end position="69"/>
    </location>
</feature>
<gene>
    <name evidence="7" type="ORF">FVF58_06480</name>
</gene>
<feature type="transmembrane region" description="Helical" evidence="5">
    <location>
        <begin position="286"/>
        <end position="306"/>
    </location>
</feature>
<dbReference type="EMBL" id="VTUZ01000003">
    <property type="protein sequence ID" value="KAA1014483.1"/>
    <property type="molecule type" value="Genomic_DNA"/>
</dbReference>
<evidence type="ECO:0000313" key="7">
    <source>
        <dbReference type="EMBL" id="KAA1014483.1"/>
    </source>
</evidence>
<dbReference type="InterPro" id="IPR050327">
    <property type="entry name" value="Proton-linked_MCT"/>
</dbReference>
<dbReference type="GO" id="GO:0022857">
    <property type="term" value="F:transmembrane transporter activity"/>
    <property type="evidence" value="ECO:0007669"/>
    <property type="project" value="InterPro"/>
</dbReference>
<evidence type="ECO:0000256" key="1">
    <source>
        <dbReference type="ARBA" id="ARBA00022692"/>
    </source>
</evidence>
<feature type="transmembrane region" description="Helical" evidence="5">
    <location>
        <begin position="81"/>
        <end position="114"/>
    </location>
</feature>
<dbReference type="Gene3D" id="1.20.1250.20">
    <property type="entry name" value="MFS general substrate transporter like domains"/>
    <property type="match status" value="2"/>
</dbReference>
<feature type="transmembrane region" description="Helical" evidence="5">
    <location>
        <begin position="12"/>
        <end position="38"/>
    </location>
</feature>
<dbReference type="Pfam" id="PF07690">
    <property type="entry name" value="MFS_1"/>
    <property type="match status" value="1"/>
</dbReference>
<reference evidence="7 8" key="1">
    <citation type="submission" date="2019-08" db="EMBL/GenBank/DDBJ databases">
        <title>Paraburkholderia sp. DCY113.</title>
        <authorList>
            <person name="Kang J."/>
        </authorList>
    </citation>
    <scope>NUCLEOTIDE SEQUENCE [LARGE SCALE GENOMIC DNA]</scope>
    <source>
        <strain evidence="7 8">DCY113</strain>
    </source>
</reference>
<keyword evidence="3 5" id="KW-0472">Membrane</keyword>
<dbReference type="PROSITE" id="PS50850">
    <property type="entry name" value="MFS"/>
    <property type="match status" value="1"/>
</dbReference>
<feature type="domain" description="Major facilitator superfamily (MFS) profile" evidence="6">
    <location>
        <begin position="7"/>
        <end position="400"/>
    </location>
</feature>
<evidence type="ECO:0000256" key="2">
    <source>
        <dbReference type="ARBA" id="ARBA00022989"/>
    </source>
</evidence>
<feature type="transmembrane region" description="Helical" evidence="5">
    <location>
        <begin position="168"/>
        <end position="188"/>
    </location>
</feature>
<feature type="transmembrane region" description="Helical" evidence="5">
    <location>
        <begin position="224"/>
        <end position="244"/>
    </location>
</feature>
<dbReference type="InterPro" id="IPR020846">
    <property type="entry name" value="MFS_dom"/>
</dbReference>
<keyword evidence="2 5" id="KW-1133">Transmembrane helix</keyword>
<evidence type="ECO:0000256" key="3">
    <source>
        <dbReference type="ARBA" id="ARBA00023136"/>
    </source>
</evidence>
<dbReference type="PANTHER" id="PTHR11360">
    <property type="entry name" value="MONOCARBOXYLATE TRANSPORTER"/>
    <property type="match status" value="1"/>
</dbReference>
<evidence type="ECO:0000313" key="8">
    <source>
        <dbReference type="Proteomes" id="UP000325273"/>
    </source>
</evidence>
<feature type="transmembrane region" description="Helical" evidence="5">
    <location>
        <begin position="377"/>
        <end position="400"/>
    </location>
</feature>
<evidence type="ECO:0000259" key="6">
    <source>
        <dbReference type="PROSITE" id="PS50850"/>
    </source>
</evidence>
<name>A0A5B0HHX9_9BURK</name>
<evidence type="ECO:0000256" key="4">
    <source>
        <dbReference type="SAM" id="MobiDB-lite"/>
    </source>
</evidence>
<sequence>MKQDINRWWTVAGGAMCLSVGAGVISAFMFGTFIKAIAAENGWSRAQVSLGLTIFEFAMGPGTIVLGSLIDRWGVRRPTLFFLAIFALSIALVGVIPVSLPLFCLVFVMVGFFAPGSNALPYAKVVCARFDRRRGLALGLTVGGTAIGAMLMPQYAGFLLRHFGWRTGYLGVAAMMAAISIPALYLLVRMPPGTDEAIARRTRQSADKLPSLWTIFRHDRTFRLLGISIFCMSGVLLALLSQLVPMMTDRGETVRAAASMLSIAGLSSAVGRLFAGYLMDRVHAPYVAAMSFTLTLCGVLILAAGATGSAAMVAAALIGVSIGAEADIITFIVSRYFDLRLFGRVCGSMWACWGWGAGIMIFLSGLCYDLLHSYHAALWVFAALVLLSVVSICRLGPYVYPEQHHPRDSADRTQAGNGTAAARAKPETTAG</sequence>
<accession>A0A5B0HHX9</accession>
<dbReference type="Proteomes" id="UP000325273">
    <property type="component" value="Unassembled WGS sequence"/>
</dbReference>
<feature type="transmembrane region" description="Helical" evidence="5">
    <location>
        <begin position="349"/>
        <end position="371"/>
    </location>
</feature>
<dbReference type="InterPro" id="IPR011701">
    <property type="entry name" value="MFS"/>
</dbReference>
<organism evidence="7 8">
    <name type="scientific">Paraburkholderia panacisoli</name>
    <dbReference type="NCBI Taxonomy" id="2603818"/>
    <lineage>
        <taxon>Bacteria</taxon>
        <taxon>Pseudomonadati</taxon>
        <taxon>Pseudomonadota</taxon>
        <taxon>Betaproteobacteria</taxon>
        <taxon>Burkholderiales</taxon>
        <taxon>Burkholderiaceae</taxon>
        <taxon>Paraburkholderia</taxon>
    </lineage>
</organism>
<dbReference type="InterPro" id="IPR036259">
    <property type="entry name" value="MFS_trans_sf"/>
</dbReference>
<keyword evidence="8" id="KW-1185">Reference proteome</keyword>
<feature type="region of interest" description="Disordered" evidence="4">
    <location>
        <begin position="404"/>
        <end position="431"/>
    </location>
</feature>
<protein>
    <submittedName>
        <fullName evidence="7">MFS transporter</fullName>
    </submittedName>
</protein>
<dbReference type="AlphaFoldDB" id="A0A5B0HHX9"/>
<dbReference type="SUPFAM" id="SSF103473">
    <property type="entry name" value="MFS general substrate transporter"/>
    <property type="match status" value="1"/>
</dbReference>